<name>A0ABU3BJT0_9FLAO</name>
<dbReference type="EMBL" id="JAVRHU010000003">
    <property type="protein sequence ID" value="MDT0622418.1"/>
    <property type="molecule type" value="Genomic_DNA"/>
</dbReference>
<protein>
    <submittedName>
        <fullName evidence="1">Uncharacterized protein</fullName>
    </submittedName>
</protein>
<evidence type="ECO:0000313" key="1">
    <source>
        <dbReference type="EMBL" id="MDT0622418.1"/>
    </source>
</evidence>
<keyword evidence="2" id="KW-1185">Reference proteome</keyword>
<accession>A0ABU3BJT0</accession>
<proteinExistence type="predicted"/>
<dbReference type="RefSeq" id="WP_311388202.1">
    <property type="nucleotide sequence ID" value="NZ_JAVRHU010000003.1"/>
</dbReference>
<gene>
    <name evidence="1" type="ORF">RM520_12335</name>
</gene>
<comment type="caution">
    <text evidence="1">The sequence shown here is derived from an EMBL/GenBank/DDBJ whole genome shotgun (WGS) entry which is preliminary data.</text>
</comment>
<reference evidence="1 2" key="1">
    <citation type="submission" date="2023-09" db="EMBL/GenBank/DDBJ databases">
        <authorList>
            <person name="Rey-Velasco X."/>
        </authorList>
    </citation>
    <scope>NUCLEOTIDE SEQUENCE [LARGE SCALE GENOMIC DNA]</scope>
    <source>
        <strain evidence="1 2">P007</strain>
    </source>
</reference>
<organism evidence="1 2">
    <name type="scientific">Croceitalea vernalis</name>
    <dbReference type="NCBI Taxonomy" id="3075599"/>
    <lineage>
        <taxon>Bacteria</taxon>
        <taxon>Pseudomonadati</taxon>
        <taxon>Bacteroidota</taxon>
        <taxon>Flavobacteriia</taxon>
        <taxon>Flavobacteriales</taxon>
        <taxon>Flavobacteriaceae</taxon>
        <taxon>Croceitalea</taxon>
    </lineage>
</organism>
<evidence type="ECO:0000313" key="2">
    <source>
        <dbReference type="Proteomes" id="UP001250662"/>
    </source>
</evidence>
<dbReference type="Proteomes" id="UP001250662">
    <property type="component" value="Unassembled WGS sequence"/>
</dbReference>
<sequence length="41" mass="4648">MILVAIMLGVSNSILEEDRSVNDTRIKTEILENFNKEGKIN</sequence>